<feature type="chain" id="PRO_5046578746" evidence="1">
    <location>
        <begin position="25"/>
        <end position="145"/>
    </location>
</feature>
<organism evidence="2 3">
    <name type="scientific">Basidiobolus ranarum</name>
    <dbReference type="NCBI Taxonomy" id="34480"/>
    <lineage>
        <taxon>Eukaryota</taxon>
        <taxon>Fungi</taxon>
        <taxon>Fungi incertae sedis</taxon>
        <taxon>Zoopagomycota</taxon>
        <taxon>Entomophthoromycotina</taxon>
        <taxon>Basidiobolomycetes</taxon>
        <taxon>Basidiobolales</taxon>
        <taxon>Basidiobolaceae</taxon>
        <taxon>Basidiobolus</taxon>
    </lineage>
</organism>
<evidence type="ECO:0000256" key="1">
    <source>
        <dbReference type="SAM" id="SignalP"/>
    </source>
</evidence>
<reference evidence="2 3" key="1">
    <citation type="submission" date="2023-04" db="EMBL/GenBank/DDBJ databases">
        <title>Genome of Basidiobolus ranarum AG-B5.</title>
        <authorList>
            <person name="Stajich J.E."/>
            <person name="Carter-House D."/>
            <person name="Gryganskyi A."/>
        </authorList>
    </citation>
    <scope>NUCLEOTIDE SEQUENCE [LARGE SCALE GENOMIC DNA]</scope>
    <source>
        <strain evidence="2 3">AG-B5</strain>
    </source>
</reference>
<accession>A0ABR2W1S8</accession>
<dbReference type="EMBL" id="JASJQH010007151">
    <property type="protein sequence ID" value="KAK9717291.1"/>
    <property type="molecule type" value="Genomic_DNA"/>
</dbReference>
<name>A0ABR2W1S8_9FUNG</name>
<keyword evidence="3" id="KW-1185">Reference proteome</keyword>
<evidence type="ECO:0000313" key="3">
    <source>
        <dbReference type="Proteomes" id="UP001479436"/>
    </source>
</evidence>
<comment type="caution">
    <text evidence="2">The sequence shown here is derived from an EMBL/GenBank/DDBJ whole genome shotgun (WGS) entry which is preliminary data.</text>
</comment>
<proteinExistence type="predicted"/>
<feature type="signal peptide" evidence="1">
    <location>
        <begin position="1"/>
        <end position="24"/>
    </location>
</feature>
<evidence type="ECO:0000313" key="2">
    <source>
        <dbReference type="EMBL" id="KAK9717291.1"/>
    </source>
</evidence>
<sequence length="145" mass="16390">MRFCRVLLCLISFIFIQELSLAQAESLLVGDQICYDNFKPWLKNSKVRVDCGLVENAKVIKGDRVMSAGVEATNMNLNFYCTADKVQCNKVQAAFDTAFKLISNVVVLKEPLTVNASFVRFCEEYGECNAQYRILGNIRLFVIIT</sequence>
<dbReference type="Proteomes" id="UP001479436">
    <property type="component" value="Unassembled WGS sequence"/>
</dbReference>
<keyword evidence="1" id="KW-0732">Signal</keyword>
<protein>
    <submittedName>
        <fullName evidence="2">Uncharacterized protein</fullName>
    </submittedName>
</protein>
<gene>
    <name evidence="2" type="ORF">K7432_006333</name>
</gene>